<comment type="caution">
    <text evidence="12">The sequence shown here is derived from an EMBL/GenBank/DDBJ whole genome shotgun (WGS) entry which is preliminary data.</text>
</comment>
<keyword evidence="13" id="KW-1185">Reference proteome</keyword>
<dbReference type="GO" id="GO:0005634">
    <property type="term" value="C:nucleus"/>
    <property type="evidence" value="ECO:0007669"/>
    <property type="project" value="UniProtKB-SubCell"/>
</dbReference>
<feature type="compositionally biased region" description="Polar residues" evidence="8">
    <location>
        <begin position="124"/>
        <end position="137"/>
    </location>
</feature>
<evidence type="ECO:0000256" key="8">
    <source>
        <dbReference type="SAM" id="MobiDB-lite"/>
    </source>
</evidence>
<dbReference type="PANTHER" id="PTHR22884">
    <property type="entry name" value="SET DOMAIN PROTEINS"/>
    <property type="match status" value="1"/>
</dbReference>
<evidence type="ECO:0000256" key="5">
    <source>
        <dbReference type="ARBA" id="ARBA00022679"/>
    </source>
</evidence>
<feature type="region of interest" description="Disordered" evidence="8">
    <location>
        <begin position="251"/>
        <end position="271"/>
    </location>
</feature>
<feature type="compositionally biased region" description="Polar residues" evidence="8">
    <location>
        <begin position="733"/>
        <end position="742"/>
    </location>
</feature>
<dbReference type="Pfam" id="PF00856">
    <property type="entry name" value="SET"/>
    <property type="match status" value="1"/>
</dbReference>
<evidence type="ECO:0000256" key="4">
    <source>
        <dbReference type="ARBA" id="ARBA00022603"/>
    </source>
</evidence>
<reference evidence="12" key="1">
    <citation type="journal article" date="2020" name="Stud. Mycol.">
        <title>101 Dothideomycetes genomes: a test case for predicting lifestyles and emergence of pathogens.</title>
        <authorList>
            <person name="Haridas S."/>
            <person name="Albert R."/>
            <person name="Binder M."/>
            <person name="Bloem J."/>
            <person name="Labutti K."/>
            <person name="Salamov A."/>
            <person name="Andreopoulos B."/>
            <person name="Baker S."/>
            <person name="Barry K."/>
            <person name="Bills G."/>
            <person name="Bluhm B."/>
            <person name="Cannon C."/>
            <person name="Castanera R."/>
            <person name="Culley D."/>
            <person name="Daum C."/>
            <person name="Ezra D."/>
            <person name="Gonzalez J."/>
            <person name="Henrissat B."/>
            <person name="Kuo A."/>
            <person name="Liang C."/>
            <person name="Lipzen A."/>
            <person name="Lutzoni F."/>
            <person name="Magnuson J."/>
            <person name="Mondo S."/>
            <person name="Nolan M."/>
            <person name="Ohm R."/>
            <person name="Pangilinan J."/>
            <person name="Park H.-J."/>
            <person name="Ramirez L."/>
            <person name="Alfaro M."/>
            <person name="Sun H."/>
            <person name="Tritt A."/>
            <person name="Yoshinaga Y."/>
            <person name="Zwiers L.-H."/>
            <person name="Turgeon B."/>
            <person name="Goodwin S."/>
            <person name="Spatafora J."/>
            <person name="Crous P."/>
            <person name="Grigoriev I."/>
        </authorList>
    </citation>
    <scope>NUCLEOTIDE SEQUENCE</scope>
    <source>
        <strain evidence="12">CBS 130266</strain>
    </source>
</reference>
<proteinExistence type="predicted"/>
<dbReference type="GO" id="GO:0042054">
    <property type="term" value="F:histone methyltransferase activity"/>
    <property type="evidence" value="ECO:0007669"/>
    <property type="project" value="InterPro"/>
</dbReference>
<dbReference type="Gene3D" id="2.170.270.10">
    <property type="entry name" value="SET domain"/>
    <property type="match status" value="1"/>
</dbReference>
<evidence type="ECO:0000256" key="1">
    <source>
        <dbReference type="ARBA" id="ARBA00004123"/>
    </source>
</evidence>
<dbReference type="EMBL" id="MU007023">
    <property type="protein sequence ID" value="KAF2432986.1"/>
    <property type="molecule type" value="Genomic_DNA"/>
</dbReference>
<dbReference type="Proteomes" id="UP000800235">
    <property type="component" value="Unassembled WGS sequence"/>
</dbReference>
<dbReference type="InterPro" id="IPR001214">
    <property type="entry name" value="SET_dom"/>
</dbReference>
<dbReference type="PROSITE" id="PS50868">
    <property type="entry name" value="POST_SET"/>
    <property type="match status" value="1"/>
</dbReference>
<dbReference type="AlphaFoldDB" id="A0A9P4NXL7"/>
<gene>
    <name evidence="12" type="ORF">EJ08DRAFT_695017</name>
</gene>
<feature type="compositionally biased region" description="Acidic residues" evidence="8">
    <location>
        <begin position="253"/>
        <end position="265"/>
    </location>
</feature>
<feature type="region of interest" description="Disordered" evidence="8">
    <location>
        <begin position="115"/>
        <end position="164"/>
    </location>
</feature>
<dbReference type="SMART" id="SM00570">
    <property type="entry name" value="AWS"/>
    <property type="match status" value="1"/>
</dbReference>
<dbReference type="SMART" id="SM00317">
    <property type="entry name" value="SET"/>
    <property type="match status" value="1"/>
</dbReference>
<organism evidence="12 13">
    <name type="scientific">Tothia fuscella</name>
    <dbReference type="NCBI Taxonomy" id="1048955"/>
    <lineage>
        <taxon>Eukaryota</taxon>
        <taxon>Fungi</taxon>
        <taxon>Dikarya</taxon>
        <taxon>Ascomycota</taxon>
        <taxon>Pezizomycotina</taxon>
        <taxon>Dothideomycetes</taxon>
        <taxon>Pleosporomycetidae</taxon>
        <taxon>Venturiales</taxon>
        <taxon>Cylindrosympodiaceae</taxon>
        <taxon>Tothia</taxon>
    </lineage>
</organism>
<feature type="compositionally biased region" description="Low complexity" evidence="8">
    <location>
        <begin position="770"/>
        <end position="795"/>
    </location>
</feature>
<dbReference type="GO" id="GO:0032259">
    <property type="term" value="P:methylation"/>
    <property type="evidence" value="ECO:0007669"/>
    <property type="project" value="UniProtKB-KW"/>
</dbReference>
<evidence type="ECO:0000259" key="9">
    <source>
        <dbReference type="PROSITE" id="PS50280"/>
    </source>
</evidence>
<keyword evidence="3" id="KW-0158">Chromosome</keyword>
<dbReference type="PROSITE" id="PS51215">
    <property type="entry name" value="AWS"/>
    <property type="match status" value="1"/>
</dbReference>
<dbReference type="InterPro" id="IPR003616">
    <property type="entry name" value="Post-SET_dom"/>
</dbReference>
<evidence type="ECO:0000313" key="12">
    <source>
        <dbReference type="EMBL" id="KAF2432986.1"/>
    </source>
</evidence>
<dbReference type="SMART" id="SM00508">
    <property type="entry name" value="PostSET"/>
    <property type="match status" value="1"/>
</dbReference>
<feature type="compositionally biased region" description="Low complexity" evidence="8">
    <location>
        <begin position="7"/>
        <end position="35"/>
    </location>
</feature>
<name>A0A9P4NXL7_9PEZI</name>
<feature type="compositionally biased region" description="Polar residues" evidence="8">
    <location>
        <begin position="84"/>
        <end position="101"/>
    </location>
</feature>
<dbReference type="InterPro" id="IPR006560">
    <property type="entry name" value="AWS_dom"/>
</dbReference>
<dbReference type="GO" id="GO:0005694">
    <property type="term" value="C:chromosome"/>
    <property type="evidence" value="ECO:0007669"/>
    <property type="project" value="UniProtKB-SubCell"/>
</dbReference>
<dbReference type="InterPro" id="IPR046341">
    <property type="entry name" value="SET_dom_sf"/>
</dbReference>
<feature type="domain" description="AWS" evidence="11">
    <location>
        <begin position="369"/>
        <end position="417"/>
    </location>
</feature>
<keyword evidence="6" id="KW-0949">S-adenosyl-L-methionine</keyword>
<dbReference type="InterPro" id="IPR050777">
    <property type="entry name" value="SET2_Histone-Lys_MeTrsfase"/>
</dbReference>
<feature type="domain" description="Post-SET" evidence="10">
    <location>
        <begin position="570"/>
        <end position="586"/>
    </location>
</feature>
<evidence type="ECO:0000256" key="6">
    <source>
        <dbReference type="ARBA" id="ARBA00022691"/>
    </source>
</evidence>
<feature type="compositionally biased region" description="Basic residues" evidence="8">
    <location>
        <begin position="703"/>
        <end position="713"/>
    </location>
</feature>
<accession>A0A9P4NXL7</accession>
<feature type="region of interest" description="Disordered" evidence="8">
    <location>
        <begin position="1"/>
        <end position="103"/>
    </location>
</feature>
<sequence length="896" mass="97709">MSRHSRGSSSDDSLESTGSLIAVAPPATDSSPTPALQATPATVMDSTRSSIGVPSLQSTPPTSLGDLNSEIDASKDEAAPPEAPQSSRRSVRPRTSITTYNDKVMAGTAVHTRTAYLKRDENGNPISRSVSGATLVNPTADEATGDSPLKPKKSTPKLNKVSADVEDERDAAVKAMDKLQRRKSARVQLEDAATNVVGAVSSATTALGKRTRDAIGSTKQSVKACLGESSSSISHIPRMFPNLKAPIIAQESPEPEESEEPEEPEETHRNRFGVKTKKYLDRGLYAGQDRVFDSRLKESSNNKKAAENKALPLPMFAGEALLQTERDFQLPYEILNPLPSVEAPSWKKLSTNRFIGDAASLWKKENAHLDSSYCACKKNGHKECSEHCINRGMQYECNEKNCQVGPECGNRHFAELKWRSQNRNFARRQKDEKGNMKMEGQNLWGEGVETFKTEDRGYGVRAMRSFEPFQIIVEYCGEIITQDECDRRMNEEYKDMTDYYLMIFHDKMIIDATKGSIARFVNHSCMPNCQVEKWTVDGVPRMALFAGERRIVTGEELTYDYNFEAFSENNKQQCLCGAPNCRGVLGPRPAEKRGKARQVVDAMTEVASSAAHALKRKAKQMVQGDNEESSAPKRRKTMPNGSNLLRQANTQKAAVSEDGESRDDRVEKRSASLLTLDSRIKSGQVTKHRSSASAFTVAQLKASAKRSAPKKVYRGSLPLTSREKSLSPAAALRQSTRTSPKTSKLLAMKQGVKKSSSSALGKLNDLKNKTFGSSSTTTNTTIAAASSSTSQTPAPSKAPKPPRASGTYGIWEYVSNPPLTFEETIAAITEGDVEIPKRRSSLGATLKKGTDNTRKSPGGGAARSARKNAAVAKASLKDGDEAVREAMRAVSNGMRA</sequence>
<dbReference type="PROSITE" id="PS50280">
    <property type="entry name" value="SET"/>
    <property type="match status" value="1"/>
</dbReference>
<keyword evidence="5" id="KW-0808">Transferase</keyword>
<evidence type="ECO:0000259" key="10">
    <source>
        <dbReference type="PROSITE" id="PS50868"/>
    </source>
</evidence>
<protein>
    <submittedName>
        <fullName evidence="12">SET domain-containing protein</fullName>
    </submittedName>
</protein>
<evidence type="ECO:0000256" key="3">
    <source>
        <dbReference type="ARBA" id="ARBA00022454"/>
    </source>
</evidence>
<feature type="region of interest" description="Disordered" evidence="8">
    <location>
        <begin position="703"/>
        <end position="806"/>
    </location>
</feature>
<evidence type="ECO:0000256" key="2">
    <source>
        <dbReference type="ARBA" id="ARBA00004286"/>
    </source>
</evidence>
<dbReference type="Pfam" id="PF17907">
    <property type="entry name" value="AWS"/>
    <property type="match status" value="1"/>
</dbReference>
<keyword evidence="7" id="KW-0539">Nucleus</keyword>
<feature type="domain" description="SET" evidence="9">
    <location>
        <begin position="446"/>
        <end position="562"/>
    </location>
</feature>
<evidence type="ECO:0000313" key="13">
    <source>
        <dbReference type="Proteomes" id="UP000800235"/>
    </source>
</evidence>
<keyword evidence="4" id="KW-0489">Methyltransferase</keyword>
<feature type="region of interest" description="Disordered" evidence="8">
    <location>
        <begin position="615"/>
        <end position="670"/>
    </location>
</feature>
<feature type="compositionally biased region" description="Polar residues" evidence="8">
    <location>
        <begin position="639"/>
        <end position="653"/>
    </location>
</feature>
<feature type="compositionally biased region" description="Polar residues" evidence="8">
    <location>
        <begin position="44"/>
        <end position="66"/>
    </location>
</feature>
<feature type="region of interest" description="Disordered" evidence="8">
    <location>
        <begin position="839"/>
        <end position="873"/>
    </location>
</feature>
<evidence type="ECO:0000256" key="7">
    <source>
        <dbReference type="ARBA" id="ARBA00023242"/>
    </source>
</evidence>
<dbReference type="OrthoDB" id="422362at2759"/>
<evidence type="ECO:0000259" key="11">
    <source>
        <dbReference type="PROSITE" id="PS51215"/>
    </source>
</evidence>
<comment type="subcellular location">
    <subcellularLocation>
        <location evidence="2">Chromosome</location>
    </subcellularLocation>
    <subcellularLocation>
        <location evidence="1">Nucleus</location>
    </subcellularLocation>
</comment>
<dbReference type="SUPFAM" id="SSF82199">
    <property type="entry name" value="SET domain"/>
    <property type="match status" value="1"/>
</dbReference>